<dbReference type="GO" id="GO:0000221">
    <property type="term" value="C:vacuolar proton-transporting V-type ATPase, V1 domain"/>
    <property type="evidence" value="ECO:0007669"/>
    <property type="project" value="TreeGrafter"/>
</dbReference>
<dbReference type="InterPro" id="IPR036132">
    <property type="entry name" value="Vac_ATP_synth_c_sf"/>
</dbReference>
<evidence type="ECO:0000256" key="4">
    <source>
        <dbReference type="ARBA" id="ARBA00023065"/>
    </source>
</evidence>
<accession>A0A060TDL3</accession>
<comment type="function">
    <text evidence="6">Subunit of the V1 complex of vacuolar(H+)-ATPase (V-ATPase), a multisubunit enzyme composed of a peripheral complex (V1) that hydrolyzes ATP and a membrane integral complex (V0) that translocates protons. V-ATPase is responsible for acidifying and maintaining the pH of intracellular compartments and in some cell types, is targeted to the plasma membrane, where it is responsible for acidifying the extracellular environment. Subunit C is necessary for the assembly of the catalytic sector of the enzyme and is likely to have a specific function in its catalytic activity.</text>
</comment>
<keyword evidence="4 6" id="KW-0406">Ion transport</keyword>
<dbReference type="Gene3D" id="1.20.1460.10">
    <property type="entry name" value="subunit c (vma5p) of the yeast v-atpase, domain 2"/>
    <property type="match status" value="1"/>
</dbReference>
<dbReference type="EMBL" id="HG937694">
    <property type="protein sequence ID" value="CDP37281.1"/>
    <property type="molecule type" value="Genomic_DNA"/>
</dbReference>
<proteinExistence type="inferred from homology"/>
<evidence type="ECO:0000256" key="6">
    <source>
        <dbReference type="RuleBase" id="RU364010"/>
    </source>
</evidence>
<comment type="similarity">
    <text evidence="1 6">Belongs to the V-ATPase C subunit family.</text>
</comment>
<dbReference type="FunFam" id="3.30.70.100:FF:000002">
    <property type="entry name" value="V-type proton ATPase subunit C"/>
    <property type="match status" value="1"/>
</dbReference>
<dbReference type="AlphaFoldDB" id="A0A060TDL3"/>
<dbReference type="GO" id="GO:0046961">
    <property type="term" value="F:proton-transporting ATPase activity, rotational mechanism"/>
    <property type="evidence" value="ECO:0007669"/>
    <property type="project" value="InterPro"/>
</dbReference>
<evidence type="ECO:0000256" key="5">
    <source>
        <dbReference type="ARBA" id="ARBA00053565"/>
    </source>
</evidence>
<feature type="chain" id="PRO_5001592232" description="V-type proton ATPase subunit C" evidence="7">
    <location>
        <begin position="18"/>
        <end position="385"/>
    </location>
</feature>
<sequence>MSLLLLCLPSSAAPAGGDPQTQLEKWLVEKLNVPESSVHPFNLPNFKIGTLDSLIQHSEELAKIDGQFQSIATKAGEILAAVYEGNSSQLSQARKVDGSKTPEEYFESFSWNTSKYRLDKSISDLVELVSREAFALDSDVRNSYNEYQAAKSNLSAVDRRQTGNLSVRSLHDVVRGEHFVQNSEYLRTVLIAVPTPQKKEYLSTYETLVPMVVPRSASVVAEDQEYTLFNTTVFAKYVSEFVSKAREHKWTPREFNYSPELVADMRKEQQVAVQNERRLWAEVVRLARTAHGDIIKAWAHLKAIRVFVESVLRYGLPPNFLTAVIRAPKNVSKAEDILIEKFGYLGGSAFSKDKRGKLKGDSDLSEYGALVDLDYKPFVLYQLEL</sequence>
<dbReference type="Pfam" id="PF03223">
    <property type="entry name" value="V-ATPase_C"/>
    <property type="match status" value="1"/>
</dbReference>
<organism evidence="8">
    <name type="scientific">Blastobotrys adeninivorans</name>
    <name type="common">Yeast</name>
    <name type="synonym">Arxula adeninivorans</name>
    <dbReference type="NCBI Taxonomy" id="409370"/>
    <lineage>
        <taxon>Eukaryota</taxon>
        <taxon>Fungi</taxon>
        <taxon>Dikarya</taxon>
        <taxon>Ascomycota</taxon>
        <taxon>Saccharomycotina</taxon>
        <taxon>Dipodascomycetes</taxon>
        <taxon>Dipodascales</taxon>
        <taxon>Trichomonascaceae</taxon>
        <taxon>Blastobotrys</taxon>
    </lineage>
</organism>
<dbReference type="InterPro" id="IPR004907">
    <property type="entry name" value="ATPase_V1-cplx_csu"/>
</dbReference>
<reference evidence="8" key="1">
    <citation type="submission" date="2014-02" db="EMBL/GenBank/DDBJ databases">
        <authorList>
            <person name="Genoscope - CEA"/>
        </authorList>
    </citation>
    <scope>NUCLEOTIDE SEQUENCE</scope>
    <source>
        <strain evidence="8">LS3</strain>
    </source>
</reference>
<gene>
    <name evidence="8" type="ORF">GNLVRS02_ARAD1D07898g</name>
</gene>
<comment type="function">
    <text evidence="5">Subunit of the V1 complex of vacuolar(H+)-ATPase (V-ATPase), a multisubunit enzyme composed of a peripheral complex (V1) that hydrolyzes ATP and a membrane integral complex (V0) that translocates protons. V-ATPase is responsible for acidifying and maintaining the pH of intracellular compartments. Subunit C is necessary for the assembly of the catalytic sector of the enzyme and is likely to have a specific function in its catalytic activity. Reversibly leaves the enzyme after glucose depletion, causing the catalytic subcomplex V1 to detach from the V0 section.</text>
</comment>
<name>A0A060TDL3_BLAAD</name>
<dbReference type="Gene3D" id="3.30.70.100">
    <property type="match status" value="1"/>
</dbReference>
<keyword evidence="2 6" id="KW-0813">Transport</keyword>
<dbReference type="Gene3D" id="3.30.70.1180">
    <property type="entry name" value="Vacuolar atp synthase subunit c, domain 1"/>
    <property type="match status" value="1"/>
</dbReference>
<dbReference type="PhylomeDB" id="A0A060TDL3"/>
<keyword evidence="7" id="KW-0732">Signal</keyword>
<dbReference type="CDD" id="cd14785">
    <property type="entry name" value="V-ATPase_C"/>
    <property type="match status" value="1"/>
</dbReference>
<keyword evidence="3 6" id="KW-0375">Hydrogen ion transport</keyword>
<evidence type="ECO:0000256" key="7">
    <source>
        <dbReference type="SAM" id="SignalP"/>
    </source>
</evidence>
<evidence type="ECO:0000313" key="8">
    <source>
        <dbReference type="EMBL" id="CDP37281.1"/>
    </source>
</evidence>
<feature type="signal peptide" evidence="7">
    <location>
        <begin position="1"/>
        <end position="17"/>
    </location>
</feature>
<dbReference type="PANTHER" id="PTHR10137:SF0">
    <property type="entry name" value="V-TYPE PROTON ATPASE SUBUNIT C"/>
    <property type="match status" value="1"/>
</dbReference>
<evidence type="ECO:0000256" key="1">
    <source>
        <dbReference type="ARBA" id="ARBA00006138"/>
    </source>
</evidence>
<reference evidence="8" key="2">
    <citation type="submission" date="2014-06" db="EMBL/GenBank/DDBJ databases">
        <title>The complete genome of Blastobotrys (Arxula) adeninivorans LS3 - a yeast of biotechnological interest.</title>
        <authorList>
            <person name="Kunze G."/>
            <person name="Gaillardin C."/>
            <person name="Czernicka M."/>
            <person name="Durrens P."/>
            <person name="Martin T."/>
            <person name="Boer E."/>
            <person name="Gabaldon T."/>
            <person name="Cruz J."/>
            <person name="Talla E."/>
            <person name="Marck C."/>
            <person name="Goffeau A."/>
            <person name="Barbe V."/>
            <person name="Baret P."/>
            <person name="Baronian K."/>
            <person name="Beier S."/>
            <person name="Bleykasten C."/>
            <person name="Bode R."/>
            <person name="Casaregola S."/>
            <person name="Despons L."/>
            <person name="Fairhead C."/>
            <person name="Giersberg M."/>
            <person name="Gierski P."/>
            <person name="Hahnel U."/>
            <person name="Hartmann A."/>
            <person name="Jankowska D."/>
            <person name="Jubin C."/>
            <person name="Jung P."/>
            <person name="Lafontaine I."/>
            <person name="Leh-Louis V."/>
            <person name="Lemaire M."/>
            <person name="Marcet-Houben M."/>
            <person name="Mascher M."/>
            <person name="Morel G."/>
            <person name="Richard G.-F."/>
            <person name="Riechen J."/>
            <person name="Sacerdot C."/>
            <person name="Sarkar A."/>
            <person name="Savel G."/>
            <person name="Schacherer J."/>
            <person name="Sherman D."/>
            <person name="Straub M.-L."/>
            <person name="Stein N."/>
            <person name="Thierry A."/>
            <person name="Trautwein-Schult A."/>
            <person name="Westhof E."/>
            <person name="Worch S."/>
            <person name="Dujon B."/>
            <person name="Souciet J.-L."/>
            <person name="Wincker P."/>
            <person name="Scholz U."/>
            <person name="Neuveglise N."/>
        </authorList>
    </citation>
    <scope>NUCLEOTIDE SEQUENCE</scope>
    <source>
        <strain evidence="8">LS3</strain>
    </source>
</reference>
<comment type="subunit">
    <text evidence="6">V-ATPase is a heteromultimeric enzyme composed of a peripheral catalytic V1 complex (components A to H) attached to an integral membrane V0 proton pore complex.</text>
</comment>
<evidence type="ECO:0000256" key="2">
    <source>
        <dbReference type="ARBA" id="ARBA00022448"/>
    </source>
</evidence>
<dbReference type="SUPFAM" id="SSF118203">
    <property type="entry name" value="Vacuolar ATP synthase subunit C"/>
    <property type="match status" value="1"/>
</dbReference>
<protein>
    <recommendedName>
        <fullName evidence="6">V-type proton ATPase subunit C</fullName>
    </recommendedName>
</protein>
<evidence type="ECO:0000256" key="3">
    <source>
        <dbReference type="ARBA" id="ARBA00022781"/>
    </source>
</evidence>
<dbReference type="PANTHER" id="PTHR10137">
    <property type="entry name" value="V-TYPE PROTON ATPASE SUBUNIT C"/>
    <property type="match status" value="1"/>
</dbReference>